<dbReference type="PANTHER" id="PTHR30543">
    <property type="entry name" value="CHROMATE REDUCTASE"/>
    <property type="match status" value="1"/>
</dbReference>
<dbReference type="InterPro" id="IPR050712">
    <property type="entry name" value="NAD(P)H-dep_reductase"/>
</dbReference>
<comment type="cofactor">
    <cofactor evidence="1">
        <name>FMN</name>
        <dbReference type="ChEBI" id="CHEBI:58210"/>
    </cofactor>
</comment>
<accession>A0A1H3FJ57</accession>
<dbReference type="Gene3D" id="3.40.50.360">
    <property type="match status" value="1"/>
</dbReference>
<name>A0A1H3FJ57_9GAMM</name>
<proteinExistence type="predicted"/>
<dbReference type="SUPFAM" id="SSF52218">
    <property type="entry name" value="Flavoproteins"/>
    <property type="match status" value="1"/>
</dbReference>
<dbReference type="OrthoDB" id="9812295at2"/>
<dbReference type="GO" id="GO:0016491">
    <property type="term" value="F:oxidoreductase activity"/>
    <property type="evidence" value="ECO:0007669"/>
    <property type="project" value="InterPro"/>
</dbReference>
<dbReference type="InterPro" id="IPR005025">
    <property type="entry name" value="FMN_Rdtase-like_dom"/>
</dbReference>
<keyword evidence="2" id="KW-0288">FMN</keyword>
<evidence type="ECO:0000313" key="4">
    <source>
        <dbReference type="EMBL" id="SDX90408.1"/>
    </source>
</evidence>
<protein>
    <submittedName>
        <fullName evidence="4">NAD(P)H-dependent FMN reductase</fullName>
    </submittedName>
</protein>
<sequence>MSDTPQLLCFAGSARRQSFNKRLAHLAASRLEAHGADVTLIDLADYPMPLYDGDLEAEQGVPEPGQRLKALFRDSDGFLIAAPEYNSSLAPLLKNTLDWISRRETAEEPPLAAFRGKVAGLCATSPGGFGGLRGLVPLRMMLGNIGVHVLPQQLAVAHARDAFDDQDSLADEQHRQTLDALCAELVRVSHQLRQ</sequence>
<keyword evidence="2" id="KW-0285">Flavoprotein</keyword>
<dbReference type="GO" id="GO:0010181">
    <property type="term" value="F:FMN binding"/>
    <property type="evidence" value="ECO:0007669"/>
    <property type="project" value="TreeGrafter"/>
</dbReference>
<feature type="domain" description="NADPH-dependent FMN reductase-like" evidence="3">
    <location>
        <begin position="7"/>
        <end position="160"/>
    </location>
</feature>
<dbReference type="GO" id="GO:0005829">
    <property type="term" value="C:cytosol"/>
    <property type="evidence" value="ECO:0007669"/>
    <property type="project" value="TreeGrafter"/>
</dbReference>
<evidence type="ECO:0000259" key="3">
    <source>
        <dbReference type="Pfam" id="PF03358"/>
    </source>
</evidence>
<dbReference type="STRING" id="574349.SAMN05443545_10832"/>
<dbReference type="InterPro" id="IPR029039">
    <property type="entry name" value="Flavoprotein-like_sf"/>
</dbReference>
<organism evidence="4 5">
    <name type="scientific">Aidingimonas halophila</name>
    <dbReference type="NCBI Taxonomy" id="574349"/>
    <lineage>
        <taxon>Bacteria</taxon>
        <taxon>Pseudomonadati</taxon>
        <taxon>Pseudomonadota</taxon>
        <taxon>Gammaproteobacteria</taxon>
        <taxon>Oceanospirillales</taxon>
        <taxon>Halomonadaceae</taxon>
        <taxon>Aidingimonas</taxon>
    </lineage>
</organism>
<gene>
    <name evidence="4" type="ORF">SAMN05443545_10832</name>
</gene>
<dbReference type="Proteomes" id="UP000198500">
    <property type="component" value="Unassembled WGS sequence"/>
</dbReference>
<dbReference type="RefSeq" id="WP_092571329.1">
    <property type="nucleotide sequence ID" value="NZ_BMXH01000014.1"/>
</dbReference>
<evidence type="ECO:0000256" key="1">
    <source>
        <dbReference type="ARBA" id="ARBA00001917"/>
    </source>
</evidence>
<dbReference type="AlphaFoldDB" id="A0A1H3FJ57"/>
<evidence type="ECO:0000256" key="2">
    <source>
        <dbReference type="ARBA" id="ARBA00022643"/>
    </source>
</evidence>
<evidence type="ECO:0000313" key="5">
    <source>
        <dbReference type="Proteomes" id="UP000198500"/>
    </source>
</evidence>
<dbReference type="EMBL" id="FNNI01000008">
    <property type="protein sequence ID" value="SDX90408.1"/>
    <property type="molecule type" value="Genomic_DNA"/>
</dbReference>
<dbReference type="Pfam" id="PF03358">
    <property type="entry name" value="FMN_red"/>
    <property type="match status" value="1"/>
</dbReference>
<keyword evidence="5" id="KW-1185">Reference proteome</keyword>
<reference evidence="4 5" key="1">
    <citation type="submission" date="2016-10" db="EMBL/GenBank/DDBJ databases">
        <authorList>
            <person name="de Groot N.N."/>
        </authorList>
    </citation>
    <scope>NUCLEOTIDE SEQUENCE [LARGE SCALE GENOMIC DNA]</scope>
    <source>
        <strain evidence="4 5">DSM 19219</strain>
    </source>
</reference>
<dbReference type="PANTHER" id="PTHR30543:SF21">
    <property type="entry name" value="NAD(P)H-DEPENDENT FMN REDUCTASE LOT6"/>
    <property type="match status" value="1"/>
</dbReference>